<proteinExistence type="predicted"/>
<gene>
    <name evidence="2" type="primary">Cnig_chr_IV.g15137</name>
    <name evidence="2" type="ORF">B9Z55_015137</name>
</gene>
<feature type="transmembrane region" description="Helical" evidence="1">
    <location>
        <begin position="20"/>
        <end position="40"/>
    </location>
</feature>
<evidence type="ECO:0000313" key="3">
    <source>
        <dbReference type="Proteomes" id="UP000230233"/>
    </source>
</evidence>
<sequence>MKSEVRESGLKFQYFQVAEFSWLIGFTMIGRIMMLALWNVRIFMATRSQKIQGPQDLMTTIGRIQMLGT</sequence>
<dbReference type="AlphaFoldDB" id="A0A2G5U8W5"/>
<evidence type="ECO:0000313" key="2">
    <source>
        <dbReference type="EMBL" id="PIC35959.1"/>
    </source>
</evidence>
<keyword evidence="1" id="KW-0472">Membrane</keyword>
<evidence type="ECO:0000256" key="1">
    <source>
        <dbReference type="SAM" id="Phobius"/>
    </source>
</evidence>
<dbReference type="Proteomes" id="UP000230233">
    <property type="component" value="Chromosome IV"/>
</dbReference>
<protein>
    <submittedName>
        <fullName evidence="2">Uncharacterized protein</fullName>
    </submittedName>
</protein>
<organism evidence="2 3">
    <name type="scientific">Caenorhabditis nigoni</name>
    <dbReference type="NCBI Taxonomy" id="1611254"/>
    <lineage>
        <taxon>Eukaryota</taxon>
        <taxon>Metazoa</taxon>
        <taxon>Ecdysozoa</taxon>
        <taxon>Nematoda</taxon>
        <taxon>Chromadorea</taxon>
        <taxon>Rhabditida</taxon>
        <taxon>Rhabditina</taxon>
        <taxon>Rhabditomorpha</taxon>
        <taxon>Rhabditoidea</taxon>
        <taxon>Rhabditidae</taxon>
        <taxon>Peloderinae</taxon>
        <taxon>Caenorhabditis</taxon>
    </lineage>
</organism>
<keyword evidence="3" id="KW-1185">Reference proteome</keyword>
<keyword evidence="1" id="KW-1133">Transmembrane helix</keyword>
<accession>A0A2G5U8W5</accession>
<comment type="caution">
    <text evidence="2">The sequence shown here is derived from an EMBL/GenBank/DDBJ whole genome shotgun (WGS) entry which is preliminary data.</text>
</comment>
<dbReference type="EMBL" id="PDUG01000004">
    <property type="protein sequence ID" value="PIC35959.1"/>
    <property type="molecule type" value="Genomic_DNA"/>
</dbReference>
<keyword evidence="1" id="KW-0812">Transmembrane</keyword>
<reference evidence="3" key="1">
    <citation type="submission" date="2017-10" db="EMBL/GenBank/DDBJ databases">
        <title>Rapid genome shrinkage in a self-fertile nematode reveals novel sperm competition proteins.</title>
        <authorList>
            <person name="Yin D."/>
            <person name="Schwarz E.M."/>
            <person name="Thomas C.G."/>
            <person name="Felde R.L."/>
            <person name="Korf I.F."/>
            <person name="Cutter A.D."/>
            <person name="Schartner C.M."/>
            <person name="Ralston E.J."/>
            <person name="Meyer B.J."/>
            <person name="Haag E.S."/>
        </authorList>
    </citation>
    <scope>NUCLEOTIDE SEQUENCE [LARGE SCALE GENOMIC DNA]</scope>
    <source>
        <strain evidence="3">JU1422</strain>
    </source>
</reference>
<name>A0A2G5U8W5_9PELO</name>